<keyword evidence="2" id="KW-1185">Reference proteome</keyword>
<sequence>MVDRPISPKDVLATVYHLLGYDLETTLTDRVGRPQSIVPGGQVIGDILA</sequence>
<accession>A0A225DQF4</accession>
<dbReference type="Proteomes" id="UP000214646">
    <property type="component" value="Unassembled WGS sequence"/>
</dbReference>
<dbReference type="EMBL" id="NIDE01000014">
    <property type="protein sequence ID" value="OWK38595.1"/>
    <property type="molecule type" value="Genomic_DNA"/>
</dbReference>
<protein>
    <recommendedName>
        <fullName evidence="3">DUF1501 domain-containing protein</fullName>
    </recommendedName>
</protein>
<dbReference type="AlphaFoldDB" id="A0A225DQF4"/>
<evidence type="ECO:0000313" key="1">
    <source>
        <dbReference type="EMBL" id="OWK38595.1"/>
    </source>
</evidence>
<comment type="caution">
    <text evidence="1">The sequence shown here is derived from an EMBL/GenBank/DDBJ whole genome shotgun (WGS) entry which is preliminary data.</text>
</comment>
<name>A0A225DQF4_9BACT</name>
<evidence type="ECO:0000313" key="2">
    <source>
        <dbReference type="Proteomes" id="UP000214646"/>
    </source>
</evidence>
<proteinExistence type="predicted"/>
<organism evidence="1 2">
    <name type="scientific">Fimbriiglobus ruber</name>
    <dbReference type="NCBI Taxonomy" id="1908690"/>
    <lineage>
        <taxon>Bacteria</taxon>
        <taxon>Pseudomonadati</taxon>
        <taxon>Planctomycetota</taxon>
        <taxon>Planctomycetia</taxon>
        <taxon>Gemmatales</taxon>
        <taxon>Gemmataceae</taxon>
        <taxon>Fimbriiglobus</taxon>
    </lineage>
</organism>
<gene>
    <name evidence="1" type="ORF">FRUB_07715</name>
</gene>
<reference evidence="2" key="1">
    <citation type="submission" date="2017-06" db="EMBL/GenBank/DDBJ databases">
        <title>Genome analysis of Fimbriiglobus ruber SP5, the first member of the order Planctomycetales with confirmed chitinolytic capability.</title>
        <authorList>
            <person name="Ravin N.V."/>
            <person name="Rakitin A.L."/>
            <person name="Ivanova A.A."/>
            <person name="Beletsky A.V."/>
            <person name="Kulichevskaya I.S."/>
            <person name="Mardanov A.V."/>
            <person name="Dedysh S.N."/>
        </authorList>
    </citation>
    <scope>NUCLEOTIDE SEQUENCE [LARGE SCALE GENOMIC DNA]</scope>
    <source>
        <strain evidence="2">SP5</strain>
    </source>
</reference>
<evidence type="ECO:0008006" key="3">
    <source>
        <dbReference type="Google" id="ProtNLM"/>
    </source>
</evidence>
<dbReference type="RefSeq" id="WP_193619482.1">
    <property type="nucleotide sequence ID" value="NZ_NIDE01000014.1"/>
</dbReference>